<dbReference type="Proteomes" id="UP000715965">
    <property type="component" value="Unassembled WGS sequence"/>
</dbReference>
<reference evidence="3 4" key="1">
    <citation type="submission" date="2020-10" db="EMBL/GenBank/DDBJ databases">
        <title>Draft genome of Ramlibacter aquaticus LMG 30558.</title>
        <authorList>
            <person name="Props R."/>
        </authorList>
    </citation>
    <scope>NUCLEOTIDE SEQUENCE [LARGE SCALE GENOMIC DNA]</scope>
    <source>
        <strain evidence="3 4">LMG 30558</strain>
    </source>
</reference>
<evidence type="ECO:0000256" key="2">
    <source>
        <dbReference type="SAM" id="SignalP"/>
    </source>
</evidence>
<accession>A0ABR9SA94</accession>
<dbReference type="Pfam" id="PF20332">
    <property type="entry name" value="DUF6627"/>
    <property type="match status" value="1"/>
</dbReference>
<feature type="signal peptide" evidence="2">
    <location>
        <begin position="1"/>
        <end position="27"/>
    </location>
</feature>
<keyword evidence="2" id="KW-0732">Signal</keyword>
<dbReference type="NCBIfam" id="NF033919">
    <property type="entry name" value="PA2779_fam"/>
    <property type="match status" value="1"/>
</dbReference>
<dbReference type="RefSeq" id="WP_193778555.1">
    <property type="nucleotide sequence ID" value="NZ_JADDOJ010000001.1"/>
</dbReference>
<keyword evidence="1" id="KW-0472">Membrane</keyword>
<dbReference type="EMBL" id="JADDOJ010000001">
    <property type="protein sequence ID" value="MBE7939007.1"/>
    <property type="molecule type" value="Genomic_DNA"/>
</dbReference>
<comment type="caution">
    <text evidence="3">The sequence shown here is derived from an EMBL/GenBank/DDBJ whole genome shotgun (WGS) entry which is preliminary data.</text>
</comment>
<keyword evidence="1" id="KW-1133">Transmembrane helix</keyword>
<organism evidence="3 4">
    <name type="scientific">Ramlibacter aquaticus</name>
    <dbReference type="NCBI Taxonomy" id="2780094"/>
    <lineage>
        <taxon>Bacteria</taxon>
        <taxon>Pseudomonadati</taxon>
        <taxon>Pseudomonadota</taxon>
        <taxon>Betaproteobacteria</taxon>
        <taxon>Burkholderiales</taxon>
        <taxon>Comamonadaceae</taxon>
        <taxon>Ramlibacter</taxon>
    </lineage>
</organism>
<gene>
    <name evidence="3" type="ORF">IM725_00295</name>
</gene>
<evidence type="ECO:0000313" key="4">
    <source>
        <dbReference type="Proteomes" id="UP000715965"/>
    </source>
</evidence>
<proteinExistence type="predicted"/>
<keyword evidence="1" id="KW-0812">Transmembrane</keyword>
<evidence type="ECO:0000256" key="1">
    <source>
        <dbReference type="SAM" id="Phobius"/>
    </source>
</evidence>
<feature type="chain" id="PRO_5047210280" evidence="2">
    <location>
        <begin position="28"/>
        <end position="119"/>
    </location>
</feature>
<keyword evidence="4" id="KW-1185">Reference proteome</keyword>
<dbReference type="InterPro" id="IPR046735">
    <property type="entry name" value="PA2779-like"/>
</dbReference>
<evidence type="ECO:0000313" key="3">
    <source>
        <dbReference type="EMBL" id="MBE7939007.1"/>
    </source>
</evidence>
<feature type="transmembrane region" description="Helical" evidence="1">
    <location>
        <begin position="96"/>
        <end position="117"/>
    </location>
</feature>
<sequence>MTSSLMKTTCRVLVTSLLAFSFTTARAGLIGAEQAVPANAAADRVAVMDVLSRSEASAQLQALGVDPALARERVASMTDTEVQALAQDIRTAPAGAWSGGVVLAVVIIAAAVWYFAYRK</sequence>
<protein>
    <submittedName>
        <fullName evidence="3">PA2779 family protein</fullName>
    </submittedName>
</protein>
<name>A0ABR9SA94_9BURK</name>